<name>A0A5J4VB17_9EUKA</name>
<reference evidence="1 2" key="1">
    <citation type="submission" date="2019-03" db="EMBL/GenBank/DDBJ databases">
        <title>Single cell metagenomics reveals metabolic interactions within the superorganism composed of flagellate Streblomastix strix and complex community of Bacteroidetes bacteria on its surface.</title>
        <authorList>
            <person name="Treitli S.C."/>
            <person name="Kolisko M."/>
            <person name="Husnik F."/>
            <person name="Keeling P."/>
            <person name="Hampl V."/>
        </authorList>
    </citation>
    <scope>NUCLEOTIDE SEQUENCE [LARGE SCALE GENOMIC DNA]</scope>
    <source>
        <strain evidence="1">ST1C</strain>
    </source>
</reference>
<evidence type="ECO:0000313" key="2">
    <source>
        <dbReference type="Proteomes" id="UP000324800"/>
    </source>
</evidence>
<accession>A0A5J4VB17</accession>
<protein>
    <submittedName>
        <fullName evidence="1">Uncharacterized protein</fullName>
    </submittedName>
</protein>
<sequence length="92" mass="10368">MEGDIAFGTQLDYSQFGDNDYYFGISDYNEEGSELDQEDIDYERVDYDGYEIDVTTVTGVLLLLLSNYGCYNPGGEGVRVNYFGVVFGVLLR</sequence>
<gene>
    <name evidence="1" type="ORF">EZS28_024717</name>
</gene>
<dbReference type="EMBL" id="SNRW01008290">
    <property type="protein sequence ID" value="KAA6379756.1"/>
    <property type="molecule type" value="Genomic_DNA"/>
</dbReference>
<evidence type="ECO:0000313" key="1">
    <source>
        <dbReference type="EMBL" id="KAA6379756.1"/>
    </source>
</evidence>
<comment type="caution">
    <text evidence="1">The sequence shown here is derived from an EMBL/GenBank/DDBJ whole genome shotgun (WGS) entry which is preliminary data.</text>
</comment>
<organism evidence="1 2">
    <name type="scientific">Streblomastix strix</name>
    <dbReference type="NCBI Taxonomy" id="222440"/>
    <lineage>
        <taxon>Eukaryota</taxon>
        <taxon>Metamonada</taxon>
        <taxon>Preaxostyla</taxon>
        <taxon>Oxymonadida</taxon>
        <taxon>Streblomastigidae</taxon>
        <taxon>Streblomastix</taxon>
    </lineage>
</organism>
<proteinExistence type="predicted"/>
<dbReference type="AlphaFoldDB" id="A0A5J4VB17"/>
<dbReference type="Proteomes" id="UP000324800">
    <property type="component" value="Unassembled WGS sequence"/>
</dbReference>